<dbReference type="Proteomes" id="UP000276133">
    <property type="component" value="Unassembled WGS sequence"/>
</dbReference>
<protein>
    <submittedName>
        <fullName evidence="1">Uncharacterized protein</fullName>
    </submittedName>
</protein>
<name>A0A3M7QAZ1_BRAPC</name>
<keyword evidence="2" id="KW-1185">Reference proteome</keyword>
<gene>
    <name evidence="1" type="ORF">BpHYR1_001031</name>
</gene>
<sequence>MALIWEKQKIILKRETEEDQVHFVVPSEKIFETITKKNKFENYWKSNSKEKINFFKIEK</sequence>
<evidence type="ECO:0000313" key="2">
    <source>
        <dbReference type="Proteomes" id="UP000276133"/>
    </source>
</evidence>
<accession>A0A3M7QAZ1</accession>
<proteinExistence type="predicted"/>
<organism evidence="1 2">
    <name type="scientific">Brachionus plicatilis</name>
    <name type="common">Marine rotifer</name>
    <name type="synonym">Brachionus muelleri</name>
    <dbReference type="NCBI Taxonomy" id="10195"/>
    <lineage>
        <taxon>Eukaryota</taxon>
        <taxon>Metazoa</taxon>
        <taxon>Spiralia</taxon>
        <taxon>Gnathifera</taxon>
        <taxon>Rotifera</taxon>
        <taxon>Eurotatoria</taxon>
        <taxon>Monogononta</taxon>
        <taxon>Pseudotrocha</taxon>
        <taxon>Ploima</taxon>
        <taxon>Brachionidae</taxon>
        <taxon>Brachionus</taxon>
    </lineage>
</organism>
<reference evidence="1 2" key="1">
    <citation type="journal article" date="2018" name="Sci. Rep.">
        <title>Genomic signatures of local adaptation to the degree of environmental predictability in rotifers.</title>
        <authorList>
            <person name="Franch-Gras L."/>
            <person name="Hahn C."/>
            <person name="Garcia-Roger E.M."/>
            <person name="Carmona M.J."/>
            <person name="Serra M."/>
            <person name="Gomez A."/>
        </authorList>
    </citation>
    <scope>NUCLEOTIDE SEQUENCE [LARGE SCALE GENOMIC DNA]</scope>
    <source>
        <strain evidence="1">HYR1</strain>
    </source>
</reference>
<comment type="caution">
    <text evidence="1">The sequence shown here is derived from an EMBL/GenBank/DDBJ whole genome shotgun (WGS) entry which is preliminary data.</text>
</comment>
<dbReference type="AlphaFoldDB" id="A0A3M7QAZ1"/>
<dbReference type="EMBL" id="REGN01006758">
    <property type="protein sequence ID" value="RNA08399.1"/>
    <property type="molecule type" value="Genomic_DNA"/>
</dbReference>
<evidence type="ECO:0000313" key="1">
    <source>
        <dbReference type="EMBL" id="RNA08399.1"/>
    </source>
</evidence>